<keyword evidence="4 9" id="KW-0067">ATP-binding</keyword>
<accession>A0A0H2X0M1</accession>
<dbReference type="InterPro" id="IPR013757">
    <property type="entry name" value="Topo_IIA_A_a_sf"/>
</dbReference>
<dbReference type="Pfam" id="PF00521">
    <property type="entry name" value="DNA_topoisoIV"/>
    <property type="match status" value="1"/>
</dbReference>
<keyword evidence="7 9" id="KW-0413">Isomerase</keyword>
<evidence type="ECO:0000259" key="11">
    <source>
        <dbReference type="PROSITE" id="PS52040"/>
    </source>
</evidence>
<keyword evidence="13" id="KW-1185">Reference proteome</keyword>
<dbReference type="HOGENOM" id="CLU_002977_6_1_0"/>
<dbReference type="NCBIfam" id="TIGR01063">
    <property type="entry name" value="gyrA"/>
    <property type="match status" value="1"/>
</dbReference>
<dbReference type="Gene3D" id="3.90.199.10">
    <property type="entry name" value="Topoisomerase II, domain 5"/>
    <property type="match status" value="1"/>
</dbReference>
<dbReference type="Gene3D" id="1.10.268.10">
    <property type="entry name" value="Topoisomerase, domain 3"/>
    <property type="match status" value="1"/>
</dbReference>
<dbReference type="GO" id="GO:0006261">
    <property type="term" value="P:DNA-templated DNA replication"/>
    <property type="evidence" value="ECO:0007669"/>
    <property type="project" value="UniProtKB-UniRule"/>
</dbReference>
<dbReference type="GO" id="GO:0005694">
    <property type="term" value="C:chromosome"/>
    <property type="evidence" value="ECO:0007669"/>
    <property type="project" value="InterPro"/>
</dbReference>
<dbReference type="GO" id="GO:0034335">
    <property type="term" value="F:DNA negative supercoiling activity"/>
    <property type="evidence" value="ECO:0007669"/>
    <property type="project" value="UniProtKB-ARBA"/>
</dbReference>
<gene>
    <name evidence="12" type="primary">gyrA_1</name>
    <name evidence="9" type="synonym">gyrA</name>
    <name evidence="12" type="ordered locus">CTA_0207</name>
</gene>
<dbReference type="PROSITE" id="PS52040">
    <property type="entry name" value="TOPO_IIA"/>
    <property type="match status" value="1"/>
</dbReference>
<evidence type="ECO:0000256" key="3">
    <source>
        <dbReference type="ARBA" id="ARBA00022741"/>
    </source>
</evidence>
<dbReference type="InterPro" id="IPR050220">
    <property type="entry name" value="Type_II_DNA_Topoisomerases"/>
</dbReference>
<dbReference type="FunFam" id="2.120.10.90:FF:000005">
    <property type="entry name" value="DNA topoisomerase 4 subunit A"/>
    <property type="match status" value="1"/>
</dbReference>
<sequence>MLNKEEIIVPKNLEEEMKESYLRYSMSVIISRALPDARDGLKPSQRRILYAMKQLNLTPGVKHRKCAKICGDTSGDYHPHGESVIYPTLVRMAQDWAMRYPLVDGQGNFGSIDGDPAAAMRYTEARLTHSAIFLLEDLDKDTVDMVPNYDETKYEPVVFPSKFPNLLCNGSSGIAVGMATNIPPHNLGELIEATLLVLANSQTSIEDILEVMPGPDFPTGGIICGTEGIRSTYYTGRGKLRLRARMHVEENSDKQRENIILTEMPYNVNKSRLIEQIAELINEKTLTGISDVRDESDKDGIRVVLELKKGESSEVVINRLYKFTDVQVTFGANMLALDKNLPRTMNIHRMISAWIRHRMDVIQRRTRYELNKAEARAHILEGFLKALSCMDEVVKTIRESSNKEHAKQQLVELFSFSEAQALAILELRLYQLTGLEADKVQKEYSELLEKITYYRKVLAEEELVKDIIREELQELHKVHKTPRRTRIEMDAGDVRDIEDIISDESVIITISGDDYVKRMPVKVFREQKRGGQGVTGFDMKKGSDFLKAVYSASTKDYLLIFTNFGQCYWLKVWRLPEGERKAKGKPIINFLEGIRPGEQVAAVLNVKRFEQGEYLFLATKKGVVKKVSLDAFGSPRKKGIRALEIDDGDELIAARHIANDEEKVMLFTRLGMAVRFPHDKVRPMGRAARGVRGVSLKNEQDFVVSCQVVTEDQSVLVVCDNGFGKRSLVCDFRETNRGSVGVRSIVINQRNGDVLGAISVTDCDSILLMSAQGQAIRINMQDVRVMGRATQGVRLVNLREGDTLVAMEKLSINTESVETEENLAASVQSGQDTIEE</sequence>
<dbReference type="EMBL" id="CP000051">
    <property type="protein sequence ID" value="AAX50449.1"/>
    <property type="molecule type" value="Genomic_DNA"/>
</dbReference>
<dbReference type="EC" id="5.6.2.2" evidence="9"/>
<evidence type="ECO:0000313" key="12">
    <source>
        <dbReference type="EMBL" id="AAX50449.1"/>
    </source>
</evidence>
<dbReference type="InterPro" id="IPR005743">
    <property type="entry name" value="GyrA"/>
</dbReference>
<evidence type="ECO:0000256" key="6">
    <source>
        <dbReference type="ARBA" id="ARBA00023125"/>
    </source>
</evidence>
<dbReference type="NCBIfam" id="NF004043">
    <property type="entry name" value="PRK05560.1"/>
    <property type="match status" value="1"/>
</dbReference>
<evidence type="ECO:0000256" key="10">
    <source>
        <dbReference type="PROSITE-ProRule" id="PRU01384"/>
    </source>
</evidence>
<organism evidence="12 13">
    <name type="scientific">Chlamydia trachomatis serovar A (strain ATCC VR-571B / DSM 19440 / HAR-13)</name>
    <dbReference type="NCBI Taxonomy" id="315277"/>
    <lineage>
        <taxon>Bacteria</taxon>
        <taxon>Pseudomonadati</taxon>
        <taxon>Chlamydiota</taxon>
        <taxon>Chlamydiia</taxon>
        <taxon>Chlamydiales</taxon>
        <taxon>Chlamydiaceae</taxon>
        <taxon>Chlamydia/Chlamydophila group</taxon>
        <taxon>Chlamydia</taxon>
    </lineage>
</organism>
<dbReference type="AlphaFoldDB" id="A0A0H2X0M1"/>
<keyword evidence="9" id="KW-0963">Cytoplasm</keyword>
<dbReference type="GO" id="GO:0003677">
    <property type="term" value="F:DNA binding"/>
    <property type="evidence" value="ECO:0007669"/>
    <property type="project" value="UniProtKB-UniRule"/>
</dbReference>
<evidence type="ECO:0000256" key="5">
    <source>
        <dbReference type="ARBA" id="ARBA00023029"/>
    </source>
</evidence>
<dbReference type="SUPFAM" id="SSF101904">
    <property type="entry name" value="GyrA/ParC C-terminal domain-like"/>
    <property type="match status" value="1"/>
</dbReference>
<dbReference type="InterPro" id="IPR013760">
    <property type="entry name" value="Topo_IIA-like_dom_sf"/>
</dbReference>
<evidence type="ECO:0000256" key="9">
    <source>
        <dbReference type="HAMAP-Rule" id="MF_01897"/>
    </source>
</evidence>
<comment type="subunit">
    <text evidence="8">Heterotetramer composed of ParC and ParE.</text>
</comment>
<comment type="function">
    <text evidence="9">A type II topoisomerase that negatively supercoils closed circular double-stranded (ds) DNA in an ATP-dependent manner to modulate DNA topology and maintain chromosomes in an underwound state. Negative supercoiling favors strand separation, and DNA replication, transcription, recombination and repair, all of which involve strand separation. Also able to catalyze the interconversion of other topological isomers of dsDNA rings, including catenanes and knotted rings. Type II topoisomerases break and join 2 DNA strands simultaneously in an ATP-dependent manner.</text>
</comment>
<dbReference type="KEGG" id="cta:CTA_0207"/>
<dbReference type="SUPFAM" id="SSF56719">
    <property type="entry name" value="Type II DNA topoisomerase"/>
    <property type="match status" value="1"/>
</dbReference>
<dbReference type="CDD" id="cd00187">
    <property type="entry name" value="TOP4c"/>
    <property type="match status" value="1"/>
</dbReference>
<dbReference type="InterPro" id="IPR013758">
    <property type="entry name" value="Topo_IIA_A/C_ab"/>
</dbReference>
<evidence type="ECO:0000256" key="4">
    <source>
        <dbReference type="ARBA" id="ARBA00022840"/>
    </source>
</evidence>
<dbReference type="FunFam" id="3.30.1360.40:FF:000002">
    <property type="entry name" value="DNA gyrase subunit A"/>
    <property type="match status" value="1"/>
</dbReference>
<dbReference type="GO" id="GO:0005737">
    <property type="term" value="C:cytoplasm"/>
    <property type="evidence" value="ECO:0007669"/>
    <property type="project" value="UniProtKB-SubCell"/>
</dbReference>
<evidence type="ECO:0000256" key="1">
    <source>
        <dbReference type="ARBA" id="ARBA00000185"/>
    </source>
</evidence>
<feature type="short sequence motif" description="GyrA-box" evidence="9">
    <location>
        <begin position="527"/>
        <end position="533"/>
    </location>
</feature>
<comment type="similarity">
    <text evidence="2 9">Belongs to the type II topoisomerase GyrA/ParC subunit family.</text>
</comment>
<dbReference type="FunFam" id="1.10.268.10:FF:000001">
    <property type="entry name" value="DNA gyrase subunit A"/>
    <property type="match status" value="1"/>
</dbReference>
<dbReference type="Pfam" id="PF03989">
    <property type="entry name" value="DNA_gyraseA_C"/>
    <property type="match status" value="6"/>
</dbReference>
<comment type="catalytic activity">
    <reaction evidence="1 9 10">
        <text>ATP-dependent breakage, passage and rejoining of double-stranded DNA.</text>
        <dbReference type="EC" id="5.6.2.2"/>
    </reaction>
</comment>
<dbReference type="RefSeq" id="WP_011324626.1">
    <property type="nucleotide sequence ID" value="NC_007429.1"/>
</dbReference>
<dbReference type="HAMAP" id="MF_01897">
    <property type="entry name" value="GyrA"/>
    <property type="match status" value="1"/>
</dbReference>
<evidence type="ECO:0000256" key="7">
    <source>
        <dbReference type="ARBA" id="ARBA00023235"/>
    </source>
</evidence>
<comment type="miscellaneous">
    <text evidence="9">Few gyrases are as efficient as E.coli at forming negative supercoils. Not all organisms have 2 type II topoisomerases; in organisms with a single type II topoisomerase this enzyme also has to decatenate newly replicated chromosomes.</text>
</comment>
<feature type="domain" description="Topo IIA-type catalytic" evidence="11">
    <location>
        <begin position="34"/>
        <end position="500"/>
    </location>
</feature>
<dbReference type="SMART" id="SM00434">
    <property type="entry name" value="TOP4c"/>
    <property type="match status" value="1"/>
</dbReference>
<dbReference type="GO" id="GO:0006265">
    <property type="term" value="P:DNA topological change"/>
    <property type="evidence" value="ECO:0007669"/>
    <property type="project" value="UniProtKB-UniRule"/>
</dbReference>
<dbReference type="GO" id="GO:0009330">
    <property type="term" value="C:DNA topoisomerase type II (double strand cut, ATP-hydrolyzing) complex"/>
    <property type="evidence" value="ECO:0007669"/>
    <property type="project" value="TreeGrafter"/>
</dbReference>
<evidence type="ECO:0000313" key="13">
    <source>
        <dbReference type="Proteomes" id="UP000002532"/>
    </source>
</evidence>
<dbReference type="NCBIfam" id="NF004044">
    <property type="entry name" value="PRK05561.1"/>
    <property type="match status" value="1"/>
</dbReference>
<dbReference type="PANTHER" id="PTHR43493:SF5">
    <property type="entry name" value="DNA GYRASE SUBUNIT A, CHLOROPLASTIC_MITOCHONDRIAL"/>
    <property type="match status" value="1"/>
</dbReference>
<dbReference type="GO" id="GO:0005524">
    <property type="term" value="F:ATP binding"/>
    <property type="evidence" value="ECO:0007669"/>
    <property type="project" value="UniProtKB-UniRule"/>
</dbReference>
<keyword evidence="5 9" id="KW-0799">Topoisomerase</keyword>
<reference evidence="12 13" key="1">
    <citation type="journal article" date="2005" name="Infect. Immun.">
        <title>Comparative genomic analysis of Chlamydia trachomatis oculotropic and genitotropic strains.</title>
        <authorList>
            <person name="Carlson J.H."/>
            <person name="Porcella S.F."/>
            <person name="McClarty G."/>
            <person name="Caldwell H.D."/>
        </authorList>
    </citation>
    <scope>NUCLEOTIDE SEQUENCE [LARGE SCALE GENOMIC DNA]</scope>
    <source>
        <strain evidence="13">ATCC VR-571B / DSM 19440 / HAR-13</strain>
    </source>
</reference>
<dbReference type="PANTHER" id="PTHR43493">
    <property type="entry name" value="DNA GYRASE/TOPOISOMERASE SUBUNIT A"/>
    <property type="match status" value="1"/>
</dbReference>
<feature type="active site" description="O-(5'-phospho-DNA)-tyrosine intermediate" evidence="9 10">
    <location>
        <position position="122"/>
    </location>
</feature>
<name>A0A0H2X0M1_CHLTA</name>
<keyword evidence="6 9" id="KW-0238">DNA-binding</keyword>
<comment type="subcellular location">
    <subcellularLocation>
        <location evidence="9">Cytoplasm</location>
    </subcellularLocation>
</comment>
<keyword evidence="3 9" id="KW-0547">Nucleotide-binding</keyword>
<dbReference type="InterPro" id="IPR002205">
    <property type="entry name" value="Topo_IIA_dom_A"/>
</dbReference>
<dbReference type="Gene3D" id="2.120.10.90">
    <property type="entry name" value="DNA gyrase/topoisomerase IV, subunit A, C-terminal"/>
    <property type="match status" value="1"/>
</dbReference>
<evidence type="ECO:0000256" key="2">
    <source>
        <dbReference type="ARBA" id="ARBA00008263"/>
    </source>
</evidence>
<dbReference type="InterPro" id="IPR006691">
    <property type="entry name" value="GyrA/parC_rep"/>
</dbReference>
<proteinExistence type="inferred from homology"/>
<evidence type="ECO:0000256" key="8">
    <source>
        <dbReference type="ARBA" id="ARBA00063644"/>
    </source>
</evidence>
<dbReference type="Proteomes" id="UP000002532">
    <property type="component" value="Chromosome"/>
</dbReference>
<protein>
    <recommendedName>
        <fullName evidence="9">DNA gyrase subunit A</fullName>
        <ecNumber evidence="9">5.6.2.2</ecNumber>
    </recommendedName>
</protein>
<dbReference type="Gene3D" id="3.30.1360.40">
    <property type="match status" value="1"/>
</dbReference>
<comment type="subunit">
    <text evidence="9">Heterotetramer, composed of two GyrA and two GyrB chains. In the heterotetramer, GyrA contains the active site tyrosine that forms a transient covalent intermediate with DNA, while GyrB binds cofactors and catalyzes ATP hydrolysis.</text>
</comment>
<dbReference type="InterPro" id="IPR035516">
    <property type="entry name" value="Gyrase/topoIV_suA_C"/>
</dbReference>